<dbReference type="InterPro" id="IPR023753">
    <property type="entry name" value="FAD/NAD-binding_dom"/>
</dbReference>
<dbReference type="PANTHER" id="PTHR42737">
    <property type="entry name" value="GLUTATHIONE REDUCTASE"/>
    <property type="match status" value="1"/>
</dbReference>
<dbReference type="SUPFAM" id="SSF51905">
    <property type="entry name" value="FAD/NAD(P)-binding domain"/>
    <property type="match status" value="1"/>
</dbReference>
<feature type="domain" description="FAD/NAD(P)-binding" evidence="10">
    <location>
        <begin position="6"/>
        <end position="316"/>
    </location>
</feature>
<dbReference type="SUPFAM" id="SSF55424">
    <property type="entry name" value="FAD/NAD-linked reductases, dimerisation (C-terminal) domain"/>
    <property type="match status" value="1"/>
</dbReference>
<dbReference type="InterPro" id="IPR036188">
    <property type="entry name" value="FAD/NAD-bd_sf"/>
</dbReference>
<protein>
    <submittedName>
        <fullName evidence="11">Glutathione reductase (NADPH)</fullName>
    </submittedName>
</protein>
<dbReference type="OrthoDB" id="9764616at2"/>
<feature type="binding site" evidence="8">
    <location>
        <position position="301"/>
    </location>
    <ligand>
        <name>FAD</name>
        <dbReference type="ChEBI" id="CHEBI:57692"/>
    </ligand>
</feature>
<feature type="disulfide bond" description="Redox-active" evidence="9">
    <location>
        <begin position="43"/>
        <end position="48"/>
    </location>
</feature>
<evidence type="ECO:0000256" key="8">
    <source>
        <dbReference type="PIRSR" id="PIRSR000350-3"/>
    </source>
</evidence>
<feature type="binding site" evidence="8">
    <location>
        <position position="260"/>
    </location>
    <ligand>
        <name>NAD(+)</name>
        <dbReference type="ChEBI" id="CHEBI:57540"/>
    </ligand>
</feature>
<dbReference type="GO" id="GO:0006749">
    <property type="term" value="P:glutathione metabolic process"/>
    <property type="evidence" value="ECO:0007669"/>
    <property type="project" value="TreeGrafter"/>
</dbReference>
<proteinExistence type="inferred from homology"/>
<keyword evidence="4" id="KW-0560">Oxidoreductase</keyword>
<evidence type="ECO:0000256" key="5">
    <source>
        <dbReference type="ARBA" id="ARBA00023157"/>
    </source>
</evidence>
<keyword evidence="8" id="KW-0547">Nucleotide-binding</keyword>
<dbReference type="InterPro" id="IPR046952">
    <property type="entry name" value="GSHR/TRXR-like"/>
</dbReference>
<dbReference type="PANTHER" id="PTHR42737:SF2">
    <property type="entry name" value="GLUTATHIONE REDUCTASE"/>
    <property type="match status" value="1"/>
</dbReference>
<evidence type="ECO:0000256" key="1">
    <source>
        <dbReference type="ARBA" id="ARBA00007532"/>
    </source>
</evidence>
<evidence type="ECO:0000313" key="12">
    <source>
        <dbReference type="Proteomes" id="UP000228531"/>
    </source>
</evidence>
<dbReference type="RefSeq" id="WP_100369491.1">
    <property type="nucleotide sequence ID" value="NZ_PGTY01000004.1"/>
</dbReference>
<keyword evidence="12" id="KW-1185">Reference proteome</keyword>
<evidence type="ECO:0000259" key="10">
    <source>
        <dbReference type="Pfam" id="PF07992"/>
    </source>
</evidence>
<comment type="cofactor">
    <cofactor evidence="8">
        <name>FAD</name>
        <dbReference type="ChEBI" id="CHEBI:57692"/>
    </cofactor>
    <text evidence="8">Binds 1 FAD per subunit.</text>
</comment>
<name>A0A2M8W0P1_9RHOB</name>
<feature type="binding site" evidence="8">
    <location>
        <begin position="173"/>
        <end position="180"/>
    </location>
    <ligand>
        <name>NAD(+)</name>
        <dbReference type="ChEBI" id="CHEBI:57540"/>
    </ligand>
</feature>
<dbReference type="PROSITE" id="PS00076">
    <property type="entry name" value="PYRIDINE_REDOX_1"/>
    <property type="match status" value="1"/>
</dbReference>
<evidence type="ECO:0000256" key="3">
    <source>
        <dbReference type="ARBA" id="ARBA00022827"/>
    </source>
</evidence>
<dbReference type="GO" id="GO:0004362">
    <property type="term" value="F:glutathione-disulfide reductase (NADPH) activity"/>
    <property type="evidence" value="ECO:0007669"/>
    <property type="project" value="TreeGrafter"/>
</dbReference>
<feature type="active site" description="Proton acceptor" evidence="7">
    <location>
        <position position="426"/>
    </location>
</feature>
<dbReference type="InterPro" id="IPR016156">
    <property type="entry name" value="FAD/NAD-linked_Rdtase_dimer_sf"/>
</dbReference>
<organism evidence="11 12">
    <name type="scientific">Yoonia maricola</name>
    <dbReference type="NCBI Taxonomy" id="420999"/>
    <lineage>
        <taxon>Bacteria</taxon>
        <taxon>Pseudomonadati</taxon>
        <taxon>Pseudomonadota</taxon>
        <taxon>Alphaproteobacteria</taxon>
        <taxon>Rhodobacterales</taxon>
        <taxon>Paracoccaceae</taxon>
        <taxon>Yoonia</taxon>
    </lineage>
</organism>
<keyword evidence="3 8" id="KW-0274">FAD</keyword>
<dbReference type="InterPro" id="IPR001100">
    <property type="entry name" value="Pyr_nuc-diS_OxRdtase"/>
</dbReference>
<dbReference type="PRINTS" id="PR00411">
    <property type="entry name" value="PNDRDTASEI"/>
</dbReference>
<dbReference type="InterPro" id="IPR012999">
    <property type="entry name" value="Pyr_OxRdtase_I_AS"/>
</dbReference>
<keyword evidence="5" id="KW-1015">Disulfide bond</keyword>
<dbReference type="Proteomes" id="UP000228531">
    <property type="component" value="Unassembled WGS sequence"/>
</dbReference>
<dbReference type="GO" id="GO:0050660">
    <property type="term" value="F:flavin adenine dinucleotide binding"/>
    <property type="evidence" value="ECO:0007669"/>
    <property type="project" value="InterPro"/>
</dbReference>
<keyword evidence="8" id="KW-0520">NAD</keyword>
<evidence type="ECO:0000256" key="4">
    <source>
        <dbReference type="ARBA" id="ARBA00023002"/>
    </source>
</evidence>
<keyword evidence="6" id="KW-0676">Redox-active center</keyword>
<evidence type="ECO:0000256" key="9">
    <source>
        <dbReference type="PIRSR" id="PIRSR000350-4"/>
    </source>
</evidence>
<dbReference type="PRINTS" id="PR00368">
    <property type="entry name" value="FADPNR"/>
</dbReference>
<dbReference type="GO" id="GO:0005829">
    <property type="term" value="C:cytosol"/>
    <property type="evidence" value="ECO:0007669"/>
    <property type="project" value="TreeGrafter"/>
</dbReference>
<dbReference type="Gene3D" id="3.50.50.60">
    <property type="entry name" value="FAD/NAD(P)-binding domain"/>
    <property type="match status" value="2"/>
</dbReference>
<evidence type="ECO:0000256" key="2">
    <source>
        <dbReference type="ARBA" id="ARBA00022630"/>
    </source>
</evidence>
<gene>
    <name evidence="11" type="ORF">BC777_3551</name>
</gene>
<dbReference type="Pfam" id="PF07992">
    <property type="entry name" value="Pyr_redox_2"/>
    <property type="match status" value="1"/>
</dbReference>
<comment type="caution">
    <text evidence="11">The sequence shown here is derived from an EMBL/GenBank/DDBJ whole genome shotgun (WGS) entry which is preliminary data.</text>
</comment>
<feature type="binding site" evidence="8">
    <location>
        <position position="52"/>
    </location>
    <ligand>
        <name>FAD</name>
        <dbReference type="ChEBI" id="CHEBI:57692"/>
    </ligand>
</feature>
<dbReference type="AlphaFoldDB" id="A0A2M8W0P1"/>
<evidence type="ECO:0000256" key="6">
    <source>
        <dbReference type="ARBA" id="ARBA00023284"/>
    </source>
</evidence>
<evidence type="ECO:0000256" key="7">
    <source>
        <dbReference type="PIRSR" id="PIRSR000350-2"/>
    </source>
</evidence>
<dbReference type="EMBL" id="PGTY01000004">
    <property type="protein sequence ID" value="PJI84491.1"/>
    <property type="molecule type" value="Genomic_DNA"/>
</dbReference>
<sequence>MTQRAYDSIVIGGGSAGMAFATTAAQLGARVLIIERAELGGTCVNRGCVPKKILWSAGEIARATQAVASQNIATQTAIDYPALIAKRDAHIADIRDIYAGNLDDAGVALVRGQATIIHARCVKVGDTTYSANQIILACGGRPADMDIPGAALLSNSNDVLGWTTRPDRITIIGGGYIGCEFAAIFHALGSDVTLVHNGPHLLDTFPKNLALHVQKGLEASGIRIRTDDGVTAVKQNGASLGYTCASGLTDTTDAVVAAAGRTPNIDQLGQFADRLNTADSGALAISDRFETSQPGIYAIGDIADRLPLTPVATADGTALAHMLHGGDAEAVSLDLVATTAFVYPPAAFVGDTSGTTLRSGDLTPLAQNVLSSANRNTAFYQINADDDALTGVAIAAHGAEDIIALAAALIAAKAPAVSLTKATPVHPSFAEEFFAEAPM</sequence>
<keyword evidence="2" id="KW-0285">Flavoprotein</keyword>
<dbReference type="PIRSF" id="PIRSF000350">
    <property type="entry name" value="Mercury_reductase_MerA"/>
    <property type="match status" value="1"/>
</dbReference>
<reference evidence="11 12" key="1">
    <citation type="submission" date="2017-11" db="EMBL/GenBank/DDBJ databases">
        <title>Genomic Encyclopedia of Archaeal and Bacterial Type Strains, Phase II (KMG-II): From Individual Species to Whole Genera.</title>
        <authorList>
            <person name="Goeker M."/>
        </authorList>
    </citation>
    <scope>NUCLEOTIDE SEQUENCE [LARGE SCALE GENOMIC DNA]</scope>
    <source>
        <strain evidence="11 12">DSM 29128</strain>
    </source>
</reference>
<dbReference type="GO" id="GO:0034599">
    <property type="term" value="P:cellular response to oxidative stress"/>
    <property type="evidence" value="ECO:0007669"/>
    <property type="project" value="TreeGrafter"/>
</dbReference>
<dbReference type="GO" id="GO:0045454">
    <property type="term" value="P:cell redox homeostasis"/>
    <property type="evidence" value="ECO:0007669"/>
    <property type="project" value="InterPro"/>
</dbReference>
<comment type="similarity">
    <text evidence="1">Belongs to the class-I pyridine nucleotide-disulfide oxidoreductase family.</text>
</comment>
<dbReference type="Gene3D" id="3.30.390.30">
    <property type="match status" value="1"/>
</dbReference>
<evidence type="ECO:0000313" key="11">
    <source>
        <dbReference type="EMBL" id="PJI84491.1"/>
    </source>
</evidence>
<accession>A0A2M8W0P1</accession>